<dbReference type="Gene3D" id="3.40.50.1820">
    <property type="entry name" value="alpha/beta hydrolase"/>
    <property type="match status" value="1"/>
</dbReference>
<dbReference type="InterPro" id="IPR020806">
    <property type="entry name" value="PKS_PP-bd"/>
</dbReference>
<sequence length="834" mass="87288">MGHSRSQKQTVTDILVDAATRFPDAEAIVAADGRVTYSELLARASATARALGDADRRPVAVVTDDTLSPVVVMFGALLAGRAVVPLDSHLPPERIAAIVARAGAEVVDALAIHARADGPDTSARLEDAATIIFTSGSTGEPKGVVFDHENAVGKAVDAVVGQDLGPGDRIADVLPLGFSAGSTTLLAGVAACATVLLADPRRMGVEPVLAWLEAERATTLNSSVSLVRRLATAVRDGTHPPLTTLRQITFYGEPSNGADVVLARHLAAPAPSVVNWYGATEAGVVGSTVIAPDDDVAPGRVVAGRALGDRVVMICDDDGHSVPDGTTGEVVVYGGTIAQGYVGGTSDRFLDDPELGRGYRTGDRGLLDATQRLHVIGRADDAVKVRGYLVEPAEVEVAITAIPGVEEVFVRGHDVDGQNELIAYVGGSTGGLEVRVRSHAADTLPPWMVPRFVVVLAALPRTDRGKVDRAALPPPPPTTDRRRRRRTTDVVESAVRLAVTAALGHDDVDADQDLVAMGVDSLSLARIAVTLRQVMNVEVDLAAFAASPTIATLADGLRRANENATADSGDGVLVPLRTDGDGAPLFLIAGAGAPASAFIPLVRALPPTRPVYGLQARGLERPGRPDRTITAMARRNVDLVMSVQPQGPYELVGHSMGGVVAAEMAAQFADRGEAVSGVQLIDSALTPSLLGELAVGDVDADDEVHFGMGGPQLPVMSMTNRQLAGLFLRLPLVGREVFDPVTQWIVFYHRGARMVRRHRLRRIDAPVVALCAEGSTHRRSLWAAVSSAPVALVAVPGGHVDLLHEPHVSALARAVAEGSTQTGTVTLPRIDQPQ</sequence>
<gene>
    <name evidence="6" type="ORF">ACFQ04_03145</name>
</gene>
<evidence type="ECO:0000259" key="5">
    <source>
        <dbReference type="PROSITE" id="PS50075"/>
    </source>
</evidence>
<dbReference type="SMART" id="SM00824">
    <property type="entry name" value="PKS_TE"/>
    <property type="match status" value="1"/>
</dbReference>
<dbReference type="PANTHER" id="PTHR45527">
    <property type="entry name" value="NONRIBOSOMAL PEPTIDE SYNTHETASE"/>
    <property type="match status" value="1"/>
</dbReference>
<proteinExistence type="predicted"/>
<dbReference type="SUPFAM" id="SSF47336">
    <property type="entry name" value="ACP-like"/>
    <property type="match status" value="1"/>
</dbReference>
<dbReference type="Gene3D" id="3.30.300.30">
    <property type="match status" value="1"/>
</dbReference>
<keyword evidence="2" id="KW-0596">Phosphopantetheine</keyword>
<keyword evidence="7" id="KW-1185">Reference proteome</keyword>
<dbReference type="InterPro" id="IPR045851">
    <property type="entry name" value="AMP-bd_C_sf"/>
</dbReference>
<accession>A0ABW3G416</accession>
<dbReference type="InterPro" id="IPR036736">
    <property type="entry name" value="ACP-like_sf"/>
</dbReference>
<dbReference type="Pfam" id="PF00550">
    <property type="entry name" value="PP-binding"/>
    <property type="match status" value="1"/>
</dbReference>
<evidence type="ECO:0000313" key="7">
    <source>
        <dbReference type="Proteomes" id="UP001597068"/>
    </source>
</evidence>
<dbReference type="PROSITE" id="PS00455">
    <property type="entry name" value="AMP_BINDING"/>
    <property type="match status" value="1"/>
</dbReference>
<dbReference type="Gene3D" id="1.10.1200.10">
    <property type="entry name" value="ACP-like"/>
    <property type="match status" value="1"/>
</dbReference>
<dbReference type="RefSeq" id="WP_253647269.1">
    <property type="nucleotide sequence ID" value="NZ_BAAAMO010000002.1"/>
</dbReference>
<keyword evidence="3" id="KW-0597">Phosphoprotein</keyword>
<reference evidence="7" key="1">
    <citation type="journal article" date="2019" name="Int. J. Syst. Evol. Microbiol.">
        <title>The Global Catalogue of Microorganisms (GCM) 10K type strain sequencing project: providing services to taxonomists for standard genome sequencing and annotation.</title>
        <authorList>
            <consortium name="The Broad Institute Genomics Platform"/>
            <consortium name="The Broad Institute Genome Sequencing Center for Infectious Disease"/>
            <person name="Wu L."/>
            <person name="Ma J."/>
        </authorList>
    </citation>
    <scope>NUCLEOTIDE SEQUENCE [LARGE SCALE GENOMIC DNA]</scope>
    <source>
        <strain evidence="7">CCUG 50873</strain>
    </source>
</reference>
<dbReference type="InterPro" id="IPR001031">
    <property type="entry name" value="Thioesterase"/>
</dbReference>
<dbReference type="InterPro" id="IPR020845">
    <property type="entry name" value="AMP-binding_CS"/>
</dbReference>
<feature type="domain" description="Carrier" evidence="5">
    <location>
        <begin position="486"/>
        <end position="561"/>
    </location>
</feature>
<dbReference type="InterPro" id="IPR042099">
    <property type="entry name" value="ANL_N_sf"/>
</dbReference>
<evidence type="ECO:0000256" key="2">
    <source>
        <dbReference type="ARBA" id="ARBA00022450"/>
    </source>
</evidence>
<dbReference type="EMBL" id="JBHTIL010000001">
    <property type="protein sequence ID" value="MFD0924723.1"/>
    <property type="molecule type" value="Genomic_DNA"/>
</dbReference>
<dbReference type="Gene3D" id="3.40.50.12780">
    <property type="entry name" value="N-terminal domain of ligase-like"/>
    <property type="match status" value="1"/>
</dbReference>
<evidence type="ECO:0000256" key="3">
    <source>
        <dbReference type="ARBA" id="ARBA00022553"/>
    </source>
</evidence>
<dbReference type="InterPro" id="IPR020802">
    <property type="entry name" value="TesA-like"/>
</dbReference>
<dbReference type="Proteomes" id="UP001597068">
    <property type="component" value="Unassembled WGS sequence"/>
</dbReference>
<comment type="caution">
    <text evidence="6">The sequence shown here is derived from an EMBL/GenBank/DDBJ whole genome shotgun (WGS) entry which is preliminary data.</text>
</comment>
<evidence type="ECO:0000256" key="4">
    <source>
        <dbReference type="SAM" id="MobiDB-lite"/>
    </source>
</evidence>
<evidence type="ECO:0000256" key="1">
    <source>
        <dbReference type="ARBA" id="ARBA00001957"/>
    </source>
</evidence>
<dbReference type="InterPro" id="IPR009081">
    <property type="entry name" value="PP-bd_ACP"/>
</dbReference>
<dbReference type="SUPFAM" id="SSF56801">
    <property type="entry name" value="Acetyl-CoA synthetase-like"/>
    <property type="match status" value="1"/>
</dbReference>
<dbReference type="InterPro" id="IPR000873">
    <property type="entry name" value="AMP-dep_synth/lig_dom"/>
</dbReference>
<dbReference type="Pfam" id="PF00975">
    <property type="entry name" value="Thioesterase"/>
    <property type="match status" value="1"/>
</dbReference>
<dbReference type="PANTHER" id="PTHR45527:SF1">
    <property type="entry name" value="FATTY ACID SYNTHASE"/>
    <property type="match status" value="1"/>
</dbReference>
<dbReference type="InterPro" id="IPR025110">
    <property type="entry name" value="AMP-bd_C"/>
</dbReference>
<feature type="region of interest" description="Disordered" evidence="4">
    <location>
        <begin position="466"/>
        <end position="487"/>
    </location>
</feature>
<dbReference type="SMART" id="SM00823">
    <property type="entry name" value="PKS_PP"/>
    <property type="match status" value="1"/>
</dbReference>
<name>A0ABW3G416_9NOCA</name>
<dbReference type="InterPro" id="IPR029058">
    <property type="entry name" value="AB_hydrolase_fold"/>
</dbReference>
<dbReference type="InterPro" id="IPR006162">
    <property type="entry name" value="Ppantetheine_attach_site"/>
</dbReference>
<organism evidence="6 7">
    <name type="scientific">Williamsia deligens</name>
    <dbReference type="NCBI Taxonomy" id="321325"/>
    <lineage>
        <taxon>Bacteria</taxon>
        <taxon>Bacillati</taxon>
        <taxon>Actinomycetota</taxon>
        <taxon>Actinomycetes</taxon>
        <taxon>Mycobacteriales</taxon>
        <taxon>Nocardiaceae</taxon>
        <taxon>Williamsia</taxon>
    </lineage>
</organism>
<protein>
    <submittedName>
        <fullName evidence="6">AMP-binding protein</fullName>
    </submittedName>
</protein>
<dbReference type="PROSITE" id="PS50075">
    <property type="entry name" value="CARRIER"/>
    <property type="match status" value="1"/>
</dbReference>
<dbReference type="PROSITE" id="PS00012">
    <property type="entry name" value="PHOSPHOPANTETHEINE"/>
    <property type="match status" value="1"/>
</dbReference>
<dbReference type="Pfam" id="PF00501">
    <property type="entry name" value="AMP-binding"/>
    <property type="match status" value="2"/>
</dbReference>
<dbReference type="SUPFAM" id="SSF53474">
    <property type="entry name" value="alpha/beta-Hydrolases"/>
    <property type="match status" value="1"/>
</dbReference>
<comment type="cofactor">
    <cofactor evidence="1">
        <name>pantetheine 4'-phosphate</name>
        <dbReference type="ChEBI" id="CHEBI:47942"/>
    </cofactor>
</comment>
<dbReference type="Pfam" id="PF13193">
    <property type="entry name" value="AMP-binding_C"/>
    <property type="match status" value="1"/>
</dbReference>
<evidence type="ECO:0000313" key="6">
    <source>
        <dbReference type="EMBL" id="MFD0924723.1"/>
    </source>
</evidence>